<evidence type="ECO:0000313" key="3">
    <source>
        <dbReference type="EMBL" id="MDB6258725.1"/>
    </source>
</evidence>
<evidence type="ECO:0000313" key="4">
    <source>
        <dbReference type="Proteomes" id="UP001141981"/>
    </source>
</evidence>
<feature type="domain" description="GFO/IDH/MocA-like oxidoreductase" evidence="2">
    <location>
        <begin position="139"/>
        <end position="247"/>
    </location>
</feature>
<gene>
    <name evidence="3" type="ORF">ODU72_08665</name>
</gene>
<evidence type="ECO:0000259" key="2">
    <source>
        <dbReference type="Pfam" id="PF22725"/>
    </source>
</evidence>
<feature type="domain" description="Gfo/Idh/MocA-like oxidoreductase N-terminal" evidence="1">
    <location>
        <begin position="2"/>
        <end position="118"/>
    </location>
</feature>
<sequence length="341" mass="38468">MKLLIAGAGFIVSDFLPITKDLPKTDIVGITGTPNDLDQMKEYQNKYHIEECFTDYDQALKETAADTAYVAVPNFLHYAFTKKALEAGKNVICEKPFTVKYDEFRKLKNLAEEKKLILVEAITNQYLTNYKVLKDHLSDLGQIKIVSMNYSQYSHRYDAFKQGKILPVFDPKKGGGALMDLNIYNIHFIVGLLGMPKSVEYKANIERGIDTSGVLNLDYGNFKAVLIAAKDCAAPVNSLIEGDEGTIQVDGPANVMDSFDIFKDQDKTHIDEKVYPHRMYEEFRAFEKMIDDHDLVKDKEALDHSDQVMQVVQKAIAIDLVTQTNNCGIGCVRFFSQICNC</sequence>
<reference evidence="3" key="2">
    <citation type="submission" date="2022-10" db="EMBL/GenBank/DDBJ databases">
        <authorList>
            <person name="Kostovova I."/>
            <person name="Moravkova M."/>
            <person name="Pechar R."/>
        </authorList>
    </citation>
    <scope>NUCLEOTIDE SEQUENCE</scope>
    <source>
        <strain evidence="3">M490A</strain>
    </source>
</reference>
<reference evidence="3" key="1">
    <citation type="journal article" date="2022" name="Microorganisms">
        <title>Antibiotic Susceptibility, Resistance Gene Determinants and Corresponding Genomic Regions in Lactobacillus amylovorus Isolates Derived from Wild Boars and Domestic Pigs.</title>
        <authorList>
            <person name="Moravkova M."/>
            <person name="Kostovova I."/>
            <person name="Kavanova K."/>
            <person name="Pechar R."/>
            <person name="Stanek S."/>
            <person name="Brychta A."/>
            <person name="Zeman M."/>
            <person name="Kubasova T."/>
        </authorList>
    </citation>
    <scope>NUCLEOTIDE SEQUENCE</scope>
    <source>
        <strain evidence="3">M490A</strain>
    </source>
</reference>
<dbReference type="EMBL" id="JAOTGY010000019">
    <property type="protein sequence ID" value="MDB6258725.1"/>
    <property type="molecule type" value="Genomic_DNA"/>
</dbReference>
<dbReference type="RefSeq" id="WP_271863977.1">
    <property type="nucleotide sequence ID" value="NZ_JAOTGR010000001.1"/>
</dbReference>
<organism evidence="3 4">
    <name type="scientific">Lactobacillus amylovorus</name>
    <dbReference type="NCBI Taxonomy" id="1604"/>
    <lineage>
        <taxon>Bacteria</taxon>
        <taxon>Bacillati</taxon>
        <taxon>Bacillota</taxon>
        <taxon>Bacilli</taxon>
        <taxon>Lactobacillales</taxon>
        <taxon>Lactobacillaceae</taxon>
        <taxon>Lactobacillus</taxon>
    </lineage>
</organism>
<accession>A0A9X3W6P4</accession>
<dbReference type="Gene3D" id="3.40.50.720">
    <property type="entry name" value="NAD(P)-binding Rossmann-like Domain"/>
    <property type="match status" value="1"/>
</dbReference>
<evidence type="ECO:0000259" key="1">
    <source>
        <dbReference type="Pfam" id="PF01408"/>
    </source>
</evidence>
<dbReference type="SUPFAM" id="SSF51735">
    <property type="entry name" value="NAD(P)-binding Rossmann-fold domains"/>
    <property type="match status" value="1"/>
</dbReference>
<dbReference type="InterPro" id="IPR000683">
    <property type="entry name" value="Gfo/Idh/MocA-like_OxRdtase_N"/>
</dbReference>
<name>A0A9X3W6P4_LACAM</name>
<dbReference type="GO" id="GO:0000166">
    <property type="term" value="F:nucleotide binding"/>
    <property type="evidence" value="ECO:0007669"/>
    <property type="project" value="InterPro"/>
</dbReference>
<dbReference type="Proteomes" id="UP001141981">
    <property type="component" value="Unassembled WGS sequence"/>
</dbReference>
<dbReference type="InterPro" id="IPR055170">
    <property type="entry name" value="GFO_IDH_MocA-like_dom"/>
</dbReference>
<dbReference type="PANTHER" id="PTHR43054">
    <property type="match status" value="1"/>
</dbReference>
<protein>
    <submittedName>
        <fullName evidence="3">Gfo/Idh/MocA family oxidoreductase</fullName>
    </submittedName>
</protein>
<dbReference type="Gene3D" id="3.30.360.10">
    <property type="entry name" value="Dihydrodipicolinate Reductase, domain 2"/>
    <property type="match status" value="1"/>
</dbReference>
<dbReference type="Pfam" id="PF22725">
    <property type="entry name" value="GFO_IDH_MocA_C3"/>
    <property type="match status" value="1"/>
</dbReference>
<proteinExistence type="predicted"/>
<comment type="caution">
    <text evidence="3">The sequence shown here is derived from an EMBL/GenBank/DDBJ whole genome shotgun (WGS) entry which is preliminary data.</text>
</comment>
<dbReference type="PANTHER" id="PTHR43054:SF1">
    <property type="entry name" value="SCYLLO-INOSITOL 2-DEHYDROGENASE (NADP(+)) IOLU"/>
    <property type="match status" value="1"/>
</dbReference>
<dbReference type="AlphaFoldDB" id="A0A9X3W6P4"/>
<dbReference type="SUPFAM" id="SSF55347">
    <property type="entry name" value="Glyceraldehyde-3-phosphate dehydrogenase-like, C-terminal domain"/>
    <property type="match status" value="1"/>
</dbReference>
<dbReference type="InterPro" id="IPR036291">
    <property type="entry name" value="NAD(P)-bd_dom_sf"/>
</dbReference>
<dbReference type="Pfam" id="PF01408">
    <property type="entry name" value="GFO_IDH_MocA"/>
    <property type="match status" value="1"/>
</dbReference>